<dbReference type="Proteomes" id="UP000321926">
    <property type="component" value="Unassembled WGS sequence"/>
</dbReference>
<reference evidence="1 2" key="1">
    <citation type="submission" date="2019-08" db="EMBL/GenBank/DDBJ databases">
        <authorList>
            <person name="Shi S."/>
        </authorList>
    </citation>
    <scope>NUCLEOTIDE SEQUENCE [LARGE SCALE GENOMIC DNA]</scope>
    <source>
        <strain evidence="1 2">GY10130</strain>
    </source>
</reference>
<organism evidence="1 2">
    <name type="scientific">Pontibacter qinzhouensis</name>
    <dbReference type="NCBI Taxonomy" id="2603253"/>
    <lineage>
        <taxon>Bacteria</taxon>
        <taxon>Pseudomonadati</taxon>
        <taxon>Bacteroidota</taxon>
        <taxon>Cytophagia</taxon>
        <taxon>Cytophagales</taxon>
        <taxon>Hymenobacteraceae</taxon>
        <taxon>Pontibacter</taxon>
    </lineage>
</organism>
<gene>
    <name evidence="1" type="ORF">FVR03_00380</name>
</gene>
<dbReference type="GO" id="GO:0005737">
    <property type="term" value="C:cytoplasm"/>
    <property type="evidence" value="ECO:0007669"/>
    <property type="project" value="UniProtKB-SubCell"/>
</dbReference>
<dbReference type="Gene3D" id="2.60.40.10">
    <property type="entry name" value="Immunoglobulins"/>
    <property type="match status" value="1"/>
</dbReference>
<dbReference type="InterPro" id="IPR013783">
    <property type="entry name" value="Ig-like_fold"/>
</dbReference>
<dbReference type="OrthoDB" id="599566at2"/>
<dbReference type="EMBL" id="VRTY01000001">
    <property type="protein sequence ID" value="TXK52865.1"/>
    <property type="molecule type" value="Genomic_DNA"/>
</dbReference>
<evidence type="ECO:0000313" key="2">
    <source>
        <dbReference type="Proteomes" id="UP000321926"/>
    </source>
</evidence>
<name>A0A5C8KDP8_9BACT</name>
<keyword evidence="2" id="KW-1185">Reference proteome</keyword>
<dbReference type="AlphaFoldDB" id="A0A5C8KDP8"/>
<comment type="caution">
    <text evidence="1">The sequence shown here is derived from an EMBL/GenBank/DDBJ whole genome shotgun (WGS) entry which is preliminary data.</text>
</comment>
<evidence type="ECO:0000313" key="1">
    <source>
        <dbReference type="EMBL" id="TXK52865.1"/>
    </source>
</evidence>
<protein>
    <submittedName>
        <fullName evidence="1">Choice-of-anchor D domain-containing protein</fullName>
    </submittedName>
</protein>
<dbReference type="RefSeq" id="WP_147919769.1">
    <property type="nucleotide sequence ID" value="NZ_VRTY01000001.1"/>
</dbReference>
<accession>A0A5C8KDP8</accession>
<proteinExistence type="predicted"/>
<sequence>MYLSEERTYSFGAVRVLEQGTPVPFTLTNVGLQDLHLTGTPAATITGRDPGDFSLDLGTMPAKLAPGAQVTFTITFKPAAGGPRFAELLLPTSDEESPLVIKLGGQGTRLETTITNLEDIVLKASAAPFQLNAKTNSTAPVTYSVVAGNGQVELSGENNSHVKIIKGGYVTIKANVEENDLYKAAFRLIVLTM</sequence>
<dbReference type="NCBIfam" id="NF012200">
    <property type="entry name" value="choice_anch_D"/>
    <property type="match status" value="1"/>
</dbReference>